<dbReference type="STRING" id="675864.SAMN04489747_0060"/>
<organism evidence="2 3">
    <name type="scientific">Auraticoccus monumenti</name>
    <dbReference type="NCBI Taxonomy" id="675864"/>
    <lineage>
        <taxon>Bacteria</taxon>
        <taxon>Bacillati</taxon>
        <taxon>Actinomycetota</taxon>
        <taxon>Actinomycetes</taxon>
        <taxon>Propionibacteriales</taxon>
        <taxon>Propionibacteriaceae</taxon>
        <taxon>Auraticoccus</taxon>
    </lineage>
</organism>
<reference evidence="2 3" key="1">
    <citation type="submission" date="2016-10" db="EMBL/GenBank/DDBJ databases">
        <authorList>
            <person name="de Groot N.N."/>
        </authorList>
    </citation>
    <scope>NUCLEOTIDE SEQUENCE [LARGE SCALE GENOMIC DNA]</scope>
    <source>
        <strain evidence="2 3">MON 2.2</strain>
    </source>
</reference>
<dbReference type="Proteomes" id="UP000198546">
    <property type="component" value="Chromosome i"/>
</dbReference>
<protein>
    <submittedName>
        <fullName evidence="2">Predicted nucleotidyltransferase</fullName>
    </submittedName>
</protein>
<gene>
    <name evidence="2" type="ORF">SAMN04489747_0060</name>
</gene>
<name>A0A1G6RNP3_9ACTN</name>
<dbReference type="GO" id="GO:0016779">
    <property type="term" value="F:nucleotidyltransferase activity"/>
    <property type="evidence" value="ECO:0007669"/>
    <property type="project" value="InterPro"/>
</dbReference>
<dbReference type="RefSeq" id="WP_197679133.1">
    <property type="nucleotide sequence ID" value="NZ_LT629688.1"/>
</dbReference>
<keyword evidence="2" id="KW-0808">Transferase</keyword>
<keyword evidence="3" id="KW-1185">Reference proteome</keyword>
<evidence type="ECO:0000313" key="3">
    <source>
        <dbReference type="Proteomes" id="UP000198546"/>
    </source>
</evidence>
<dbReference type="EMBL" id="LT629688">
    <property type="protein sequence ID" value="SDD05556.1"/>
    <property type="molecule type" value="Genomic_DNA"/>
</dbReference>
<dbReference type="SUPFAM" id="SSF81301">
    <property type="entry name" value="Nucleotidyltransferase"/>
    <property type="match status" value="1"/>
</dbReference>
<dbReference type="Gene3D" id="3.30.460.10">
    <property type="entry name" value="Beta Polymerase, domain 2"/>
    <property type="match status" value="1"/>
</dbReference>
<sequence length="275" mass="29084">MTSHPSPDPLAGAPLRLRRLVDELIRLPGVEALALGGSRASGTHRADSDWDLGVYYRDGFRPADVRALGHPGTVVELGEWGGGIFNGGAWLDLDGTRVDLLWRELAVVEHEIDEAVAGRWRIEPLMFHLTGIPTYLLLAELAVNRVLHGDLPRPDYPSALREAAGRGWFGRAELTLGFARSAHAAQSRLTACLGLVAVGAAELAHAAAATGGRWVTNDKSLLALGGMDGVDALLRALPGDPSPQQLQSLVDATVELGRQAMAGGAGEDVSPSPPR</sequence>
<dbReference type="AlphaFoldDB" id="A0A1G6RNP3"/>
<evidence type="ECO:0000259" key="1">
    <source>
        <dbReference type="Pfam" id="PF01909"/>
    </source>
</evidence>
<evidence type="ECO:0000313" key="2">
    <source>
        <dbReference type="EMBL" id="SDD05556.1"/>
    </source>
</evidence>
<proteinExistence type="predicted"/>
<dbReference type="InterPro" id="IPR002934">
    <property type="entry name" value="Polymerase_NTP_transf_dom"/>
</dbReference>
<dbReference type="CDD" id="cd05403">
    <property type="entry name" value="NT_KNTase_like"/>
    <property type="match status" value="1"/>
</dbReference>
<feature type="domain" description="Polymerase nucleotidyl transferase" evidence="1">
    <location>
        <begin position="17"/>
        <end position="61"/>
    </location>
</feature>
<dbReference type="InterPro" id="IPR043519">
    <property type="entry name" value="NT_sf"/>
</dbReference>
<dbReference type="Pfam" id="PF01909">
    <property type="entry name" value="NTP_transf_2"/>
    <property type="match status" value="1"/>
</dbReference>
<accession>A0A1G6RNP3</accession>